<sequence>MNLGFGRLVVLTVVFCFPSASLQASDISDELIAEFQTTAAEVLSAERGAALWVRDFDGRSCTTCHTESLYGTGRHPKTGKIIEPMAPSVNPGRLSDERKVKKWLLRNCKWTLGRVCTAREKGDVVLWLSQQ</sequence>
<evidence type="ECO:0000259" key="6">
    <source>
        <dbReference type="PROSITE" id="PS51007"/>
    </source>
</evidence>
<dbReference type="GO" id="GO:0009055">
    <property type="term" value="F:electron transfer activity"/>
    <property type="evidence" value="ECO:0007669"/>
    <property type="project" value="InterPro"/>
</dbReference>
<dbReference type="PROSITE" id="PS51007">
    <property type="entry name" value="CYTC"/>
    <property type="match status" value="1"/>
</dbReference>
<evidence type="ECO:0000256" key="4">
    <source>
        <dbReference type="PROSITE-ProRule" id="PRU00433"/>
    </source>
</evidence>
<dbReference type="GO" id="GO:0046872">
    <property type="term" value="F:metal ion binding"/>
    <property type="evidence" value="ECO:0007669"/>
    <property type="project" value="UniProtKB-KW"/>
</dbReference>
<evidence type="ECO:0000256" key="2">
    <source>
        <dbReference type="ARBA" id="ARBA00022723"/>
    </source>
</evidence>
<evidence type="ECO:0000256" key="1">
    <source>
        <dbReference type="ARBA" id="ARBA00022617"/>
    </source>
</evidence>
<feature type="signal peptide" evidence="5">
    <location>
        <begin position="1"/>
        <end position="24"/>
    </location>
</feature>
<dbReference type="GO" id="GO:0020037">
    <property type="term" value="F:heme binding"/>
    <property type="evidence" value="ECO:0007669"/>
    <property type="project" value="InterPro"/>
</dbReference>
<gene>
    <name evidence="7" type="ORF">GP2143_18361</name>
</gene>
<feature type="domain" description="Cytochrome c" evidence="6">
    <location>
        <begin position="43"/>
        <end position="131"/>
    </location>
</feature>
<keyword evidence="2 4" id="KW-0479">Metal-binding</keyword>
<dbReference type="InterPro" id="IPR036909">
    <property type="entry name" value="Cyt_c-like_dom_sf"/>
</dbReference>
<keyword evidence="3 4" id="KW-0408">Iron</keyword>
<evidence type="ECO:0000256" key="3">
    <source>
        <dbReference type="ARBA" id="ARBA00023004"/>
    </source>
</evidence>
<accession>A0YHK9</accession>
<name>A0YHK9_9GAMM</name>
<dbReference type="STRING" id="247633.GP2143_18361"/>
<evidence type="ECO:0000256" key="5">
    <source>
        <dbReference type="SAM" id="SignalP"/>
    </source>
</evidence>
<dbReference type="EMBL" id="AAVT01000018">
    <property type="protein sequence ID" value="EAW29693.1"/>
    <property type="molecule type" value="Genomic_DNA"/>
</dbReference>
<dbReference type="OrthoDB" id="5295318at2"/>
<evidence type="ECO:0000313" key="8">
    <source>
        <dbReference type="Proteomes" id="UP000004931"/>
    </source>
</evidence>
<keyword evidence="5" id="KW-0732">Signal</keyword>
<feature type="chain" id="PRO_5002631186" evidence="5">
    <location>
        <begin position="25"/>
        <end position="131"/>
    </location>
</feature>
<dbReference type="SUPFAM" id="SSF46626">
    <property type="entry name" value="Cytochrome c"/>
    <property type="match status" value="1"/>
</dbReference>
<evidence type="ECO:0000313" key="7">
    <source>
        <dbReference type="EMBL" id="EAW29693.1"/>
    </source>
</evidence>
<proteinExistence type="predicted"/>
<dbReference type="AlphaFoldDB" id="A0YHK9"/>
<dbReference type="Proteomes" id="UP000004931">
    <property type="component" value="Unassembled WGS sequence"/>
</dbReference>
<dbReference type="InterPro" id="IPR009056">
    <property type="entry name" value="Cyt_c-like_dom"/>
</dbReference>
<dbReference type="Gene3D" id="1.10.760.10">
    <property type="entry name" value="Cytochrome c-like domain"/>
    <property type="match status" value="1"/>
</dbReference>
<comment type="caution">
    <text evidence="7">The sequence shown here is derived from an EMBL/GenBank/DDBJ whole genome shotgun (WGS) entry which is preliminary data.</text>
</comment>
<protein>
    <submittedName>
        <fullName evidence="7">Cytochrome c-type protein Shp</fullName>
    </submittedName>
</protein>
<dbReference type="Pfam" id="PF09086">
    <property type="entry name" value="DUF1924"/>
    <property type="match status" value="1"/>
</dbReference>
<organism evidence="7 8">
    <name type="scientific">marine gamma proteobacterium HTCC2143</name>
    <dbReference type="NCBI Taxonomy" id="247633"/>
    <lineage>
        <taxon>Bacteria</taxon>
        <taxon>Pseudomonadati</taxon>
        <taxon>Pseudomonadota</taxon>
        <taxon>Gammaproteobacteria</taxon>
        <taxon>Cellvibrionales</taxon>
        <taxon>Spongiibacteraceae</taxon>
        <taxon>BD1-7 clade</taxon>
    </lineage>
</organism>
<dbReference type="eggNOG" id="COG2010">
    <property type="taxonomic scope" value="Bacteria"/>
</dbReference>
<keyword evidence="1 4" id="KW-0349">Heme</keyword>
<reference evidence="7 8" key="1">
    <citation type="journal article" date="2010" name="J. Bacteriol.">
        <title>Genome sequence of the oligotrophic marine Gammaproteobacterium HTCC2143, isolated from the Oregon Coast.</title>
        <authorList>
            <person name="Oh H.M."/>
            <person name="Kang I."/>
            <person name="Ferriera S."/>
            <person name="Giovannoni S.J."/>
            <person name="Cho J.C."/>
        </authorList>
    </citation>
    <scope>NUCLEOTIDE SEQUENCE [LARGE SCALE GENOMIC DNA]</scope>
    <source>
        <strain evidence="7 8">HTCC2143</strain>
    </source>
</reference>
<keyword evidence="8" id="KW-1185">Reference proteome</keyword>
<dbReference type="InterPro" id="IPR015170">
    <property type="entry name" value="DUF1924_SHP"/>
</dbReference>